<organism evidence="1 2">
    <name type="scientific">Fischerella thermalis JSC-11</name>
    <dbReference type="NCBI Taxonomy" id="741277"/>
    <lineage>
        <taxon>Bacteria</taxon>
        <taxon>Bacillati</taxon>
        <taxon>Cyanobacteriota</taxon>
        <taxon>Cyanophyceae</taxon>
        <taxon>Nostocales</taxon>
        <taxon>Hapalosiphonaceae</taxon>
        <taxon>Fischerella</taxon>
    </lineage>
</organism>
<proteinExistence type="predicted"/>
<reference evidence="1 2" key="1">
    <citation type="submission" date="2011-09" db="EMBL/GenBank/DDBJ databases">
        <title>The draft genome of Fischerella sp. JSC-11.</title>
        <authorList>
            <consortium name="US DOE Joint Genome Institute (JGI-PGF)"/>
            <person name="Lucas S."/>
            <person name="Han J."/>
            <person name="Lapidus A."/>
            <person name="Cheng J.-F."/>
            <person name="Goodwin L."/>
            <person name="Pitluck S."/>
            <person name="Peters L."/>
            <person name="Land M.L."/>
            <person name="Hauser L."/>
            <person name="Sarkisova S."/>
            <person name="Bryant D.A."/>
            <person name="Brown I."/>
            <person name="Woyke T.J."/>
        </authorList>
    </citation>
    <scope>NUCLEOTIDE SEQUENCE [LARGE SCALE GENOMIC DNA]</scope>
    <source>
        <strain evidence="1 2">JSC-11</strain>
    </source>
</reference>
<dbReference type="Proteomes" id="UP000004344">
    <property type="component" value="Unassembled WGS sequence"/>
</dbReference>
<evidence type="ECO:0000313" key="2">
    <source>
        <dbReference type="Proteomes" id="UP000004344"/>
    </source>
</evidence>
<name>G6FP57_9CYAN</name>
<protein>
    <submittedName>
        <fullName evidence="1">Uncharacterized protein</fullName>
    </submittedName>
</protein>
<dbReference type="AlphaFoldDB" id="G6FP57"/>
<sequence>MEYITQIYEFQATTTASLVVDQHHFKLIQDCYNSSQEEICLFVLLNFSY</sequence>
<gene>
    <name evidence="1" type="ORF">FJSC11DRAFT_0637</name>
</gene>
<dbReference type="EMBL" id="AGIZ01000002">
    <property type="protein sequence ID" value="EHC18657.1"/>
    <property type="molecule type" value="Genomic_DNA"/>
</dbReference>
<comment type="caution">
    <text evidence="1">The sequence shown here is derived from an EMBL/GenBank/DDBJ whole genome shotgun (WGS) entry which is preliminary data.</text>
</comment>
<accession>G6FP57</accession>
<dbReference type="PATRIC" id="fig|741277.3.peg.744"/>
<evidence type="ECO:0000313" key="1">
    <source>
        <dbReference type="EMBL" id="EHC18657.1"/>
    </source>
</evidence>
<keyword evidence="2" id="KW-1185">Reference proteome</keyword>